<keyword evidence="6" id="KW-0479">Metal-binding</keyword>
<feature type="region of interest" description="Disordered" evidence="11">
    <location>
        <begin position="450"/>
        <end position="469"/>
    </location>
</feature>
<evidence type="ECO:0000259" key="12">
    <source>
        <dbReference type="PROSITE" id="PS51669"/>
    </source>
</evidence>
<evidence type="ECO:0000256" key="10">
    <source>
        <dbReference type="ARBA" id="ARBA00023063"/>
    </source>
</evidence>
<evidence type="ECO:0000313" key="13">
    <source>
        <dbReference type="EMBL" id="MXR68847.1"/>
    </source>
</evidence>
<name>A0A6L7HWY4_9GAMM</name>
<dbReference type="GO" id="GO:0016020">
    <property type="term" value="C:membrane"/>
    <property type="evidence" value="ECO:0007669"/>
    <property type="project" value="TreeGrafter"/>
</dbReference>
<proteinExistence type="inferred from homology"/>
<evidence type="ECO:0000256" key="4">
    <source>
        <dbReference type="ARBA" id="ARBA00022485"/>
    </source>
</evidence>
<dbReference type="InterPro" id="IPR006657">
    <property type="entry name" value="MoPterin_dinucl-bd_dom"/>
</dbReference>
<comment type="cofactor">
    <cofactor evidence="1">
        <name>Mo-bis(molybdopterin guanine dinucleotide)</name>
        <dbReference type="ChEBI" id="CHEBI:60539"/>
    </cofactor>
</comment>
<dbReference type="PROSITE" id="PS00551">
    <property type="entry name" value="MOLYBDOPTERIN_PROK_1"/>
    <property type="match status" value="1"/>
</dbReference>
<dbReference type="GO" id="GO:0045333">
    <property type="term" value="P:cellular respiration"/>
    <property type="evidence" value="ECO:0007669"/>
    <property type="project" value="UniProtKB-ARBA"/>
</dbReference>
<dbReference type="Pfam" id="PF04324">
    <property type="entry name" value="Fer2_BFD"/>
    <property type="match status" value="1"/>
</dbReference>
<dbReference type="Gene3D" id="2.20.25.90">
    <property type="entry name" value="ADC-like domains"/>
    <property type="match status" value="1"/>
</dbReference>
<dbReference type="Gene3D" id="3.40.50.740">
    <property type="match status" value="1"/>
</dbReference>
<dbReference type="GO" id="GO:0016491">
    <property type="term" value="F:oxidoreductase activity"/>
    <property type="evidence" value="ECO:0007669"/>
    <property type="project" value="UniProtKB-KW"/>
</dbReference>
<dbReference type="SMART" id="SM00926">
    <property type="entry name" value="Molybdop_Fe4S4"/>
    <property type="match status" value="1"/>
</dbReference>
<dbReference type="Pfam" id="PF04879">
    <property type="entry name" value="Molybdop_Fe4S4"/>
    <property type="match status" value="1"/>
</dbReference>
<evidence type="ECO:0000256" key="11">
    <source>
        <dbReference type="SAM" id="MobiDB-lite"/>
    </source>
</evidence>
<dbReference type="InterPro" id="IPR007419">
    <property type="entry name" value="BFD-like_2Fe2S-bd_dom"/>
</dbReference>
<dbReference type="GO" id="GO:0051539">
    <property type="term" value="F:4 iron, 4 sulfur cluster binding"/>
    <property type="evidence" value="ECO:0007669"/>
    <property type="project" value="UniProtKB-KW"/>
</dbReference>
<dbReference type="SUPFAM" id="SSF53706">
    <property type="entry name" value="Formate dehydrogenase/DMSO reductase, domains 1-3"/>
    <property type="match status" value="1"/>
</dbReference>
<accession>A0A6L7HWY4</accession>
<evidence type="ECO:0000256" key="5">
    <source>
        <dbReference type="ARBA" id="ARBA00022505"/>
    </source>
</evidence>
<dbReference type="Gene3D" id="3.40.228.10">
    <property type="entry name" value="Dimethylsulfoxide Reductase, domain 2"/>
    <property type="match status" value="1"/>
</dbReference>
<keyword evidence="4" id="KW-0004">4Fe-4S</keyword>
<dbReference type="InterPro" id="IPR009010">
    <property type="entry name" value="Asp_de-COase-like_dom_sf"/>
</dbReference>
<dbReference type="Gene3D" id="2.40.40.20">
    <property type="match status" value="1"/>
</dbReference>
<comment type="cofactor">
    <cofactor evidence="2">
        <name>[4Fe-4S] cluster</name>
        <dbReference type="ChEBI" id="CHEBI:49883"/>
    </cofactor>
</comment>
<comment type="caution">
    <text evidence="13">The sequence shown here is derived from an EMBL/GenBank/DDBJ whole genome shotgun (WGS) entry which is preliminary data.</text>
</comment>
<dbReference type="Pfam" id="PF00384">
    <property type="entry name" value="Molybdopterin"/>
    <property type="match status" value="1"/>
</dbReference>
<organism evidence="13 14">
    <name type="scientific">Shewanella insulae</name>
    <dbReference type="NCBI Taxonomy" id="2681496"/>
    <lineage>
        <taxon>Bacteria</taxon>
        <taxon>Pseudomonadati</taxon>
        <taxon>Pseudomonadota</taxon>
        <taxon>Gammaproteobacteria</taxon>
        <taxon>Alteromonadales</taxon>
        <taxon>Shewanellaceae</taxon>
        <taxon>Shewanella</taxon>
    </lineage>
</organism>
<sequence length="889" mass="98108">MSQNPITPWIKTTCAYCGVGCGVEAKPQRNGALLIRGDKSHPANLGKLCSKGQALGETLSDTHRLKFPMIENQRVSWDKAISTVAEQFQQTIAKHGPDSVAFYLSGQLLTEDYYVANKLMKGFIGSANVDTNSRLCMSSSVAGHKRAFGSDSMPGCYQDIEAADLIILVGSNLAWCHPILFQRIKAAKAQNPDCKLVVIDPRKTASCYDADLHLALANGKDVLLFNRLLAYLADNQLLDHDYIEQHTQGFEATLQSAQQDKLTLEQTAKQLQISPVQLKQFFELFGHSDKVLTLYSQGVNQSTQGTDKVNSIINCHLATGKIGQPGSSPFSITGQPNAMGGREVGGLANMLASHLDFSDRNCELVRDFWRAPQIATRPGLKAIDMFDAIAEGKIKAIWIMATNPAVSLPDSHKIKAALAKCPFVVVSDCVADTDTLALADVKLPAQGWSEKSGTVTNSERRISRQRRVTTTQGEAKPDWWIISEVAKKMGFIHGFNYRHEAQIFREYATLTNKAHGLSQNALVLGDLADISDSDYYRLAPQQWPVNRLQSQMFHQRLFADGRFNTDNRRARLIPVRYIASAQTCDQQFPLKLNSGRSRDQWHTMTRTALAARLCQHQPEPQLQIHPEDAAAYRLDQHDIAEITSVTGKALLRVNVGKEVKPGEPFSTIHWSNSNSSAGKISTLGKAFIDPISGQPEMKATPVSIRRYSPQSQALLVCRQPLARLESPYWVKQTIKGGFCYFIASELSPGLLNKSLKALSPYQQITQVMAESPQQQCYRLAQSSQQQVQFAYIVSEQLDPSHHAWFAALFNDQDELSTLLSSLLSTEPKGTLAEGRIICACKQVGEKTLSCAIKQQEVKDTATLTTLTEAGSGCGSCIAELEELIKTVYE</sequence>
<dbReference type="Gene3D" id="1.10.10.1100">
    <property type="entry name" value="BFD-like [2Fe-2S]-binding domain"/>
    <property type="match status" value="1"/>
</dbReference>
<keyword evidence="5" id="KW-0500">Molybdenum</keyword>
<evidence type="ECO:0000256" key="1">
    <source>
        <dbReference type="ARBA" id="ARBA00001942"/>
    </source>
</evidence>
<dbReference type="CDD" id="cd02754">
    <property type="entry name" value="MopB_Nitrate-R-NapA-like"/>
    <property type="match status" value="1"/>
</dbReference>
<evidence type="ECO:0000256" key="8">
    <source>
        <dbReference type="ARBA" id="ARBA00023004"/>
    </source>
</evidence>
<keyword evidence="10" id="KW-0534">Nitrate assimilation</keyword>
<dbReference type="InterPro" id="IPR006656">
    <property type="entry name" value="Mopterin_OxRdtase"/>
</dbReference>
<keyword evidence="14" id="KW-1185">Reference proteome</keyword>
<feature type="domain" description="4Fe-4S Mo/W bis-MGD-type" evidence="12">
    <location>
        <begin position="7"/>
        <end position="63"/>
    </location>
</feature>
<dbReference type="SUPFAM" id="SSF50692">
    <property type="entry name" value="ADC-like"/>
    <property type="match status" value="1"/>
</dbReference>
<dbReference type="PROSITE" id="PS51669">
    <property type="entry name" value="4FE4S_MOW_BIS_MGD"/>
    <property type="match status" value="1"/>
</dbReference>
<dbReference type="Pfam" id="PF01568">
    <property type="entry name" value="Molydop_binding"/>
    <property type="match status" value="1"/>
</dbReference>
<dbReference type="InterPro" id="IPR006963">
    <property type="entry name" value="Mopterin_OxRdtase_4Fe-4S_dom"/>
</dbReference>
<evidence type="ECO:0000256" key="6">
    <source>
        <dbReference type="ARBA" id="ARBA00022723"/>
    </source>
</evidence>
<dbReference type="InterPro" id="IPR041957">
    <property type="entry name" value="CT_Nitrate-R-NapA-like"/>
</dbReference>
<dbReference type="PANTHER" id="PTHR43105:SF9">
    <property type="entry name" value="NADPH-FE(3+) OXIDOREDUCTASE SUBUNIT ALPHA"/>
    <property type="match status" value="1"/>
</dbReference>
<evidence type="ECO:0000256" key="9">
    <source>
        <dbReference type="ARBA" id="ARBA00023014"/>
    </source>
</evidence>
<gene>
    <name evidence="13" type="ORF">GNT65_09235</name>
</gene>
<dbReference type="InterPro" id="IPR041854">
    <property type="entry name" value="BFD-like_2Fe2S-bd_dom_sf"/>
</dbReference>
<dbReference type="GO" id="GO:1990204">
    <property type="term" value="C:oxidoreductase complex"/>
    <property type="evidence" value="ECO:0007669"/>
    <property type="project" value="UniProtKB-ARBA"/>
</dbReference>
<dbReference type="InterPro" id="IPR050123">
    <property type="entry name" value="Prok_molybdopt-oxidoreductase"/>
</dbReference>
<keyword evidence="8" id="KW-0408">Iron</keyword>
<keyword evidence="9" id="KW-0411">Iron-sulfur</keyword>
<evidence type="ECO:0000313" key="14">
    <source>
        <dbReference type="Proteomes" id="UP000474778"/>
    </source>
</evidence>
<evidence type="ECO:0000256" key="7">
    <source>
        <dbReference type="ARBA" id="ARBA00023002"/>
    </source>
</evidence>
<dbReference type="Proteomes" id="UP000474778">
    <property type="component" value="Unassembled WGS sequence"/>
</dbReference>
<protein>
    <submittedName>
        <fullName evidence="13">Molybdopterin-dependent oxidoreductase</fullName>
    </submittedName>
</protein>
<comment type="similarity">
    <text evidence="3">Belongs to the prokaryotic molybdopterin-containing oxidoreductase family. NasA/NapA/NarB subfamily.</text>
</comment>
<evidence type="ECO:0000256" key="2">
    <source>
        <dbReference type="ARBA" id="ARBA00001966"/>
    </source>
</evidence>
<dbReference type="GO" id="GO:0046872">
    <property type="term" value="F:metal ion binding"/>
    <property type="evidence" value="ECO:0007669"/>
    <property type="project" value="UniProtKB-KW"/>
</dbReference>
<dbReference type="GO" id="GO:0043546">
    <property type="term" value="F:molybdopterin cofactor binding"/>
    <property type="evidence" value="ECO:0007669"/>
    <property type="project" value="InterPro"/>
</dbReference>
<dbReference type="InterPro" id="IPR027467">
    <property type="entry name" value="MopterinOxRdtase_cofactor_BS"/>
</dbReference>
<dbReference type="EMBL" id="WRPA01000007">
    <property type="protein sequence ID" value="MXR68847.1"/>
    <property type="molecule type" value="Genomic_DNA"/>
</dbReference>
<dbReference type="GO" id="GO:0042128">
    <property type="term" value="P:nitrate assimilation"/>
    <property type="evidence" value="ECO:0007669"/>
    <property type="project" value="UniProtKB-KW"/>
</dbReference>
<dbReference type="CDD" id="cd02791">
    <property type="entry name" value="MopB_CT_Nitrate-R-NapA-like"/>
    <property type="match status" value="1"/>
</dbReference>
<keyword evidence="7" id="KW-0560">Oxidoreductase</keyword>
<dbReference type="AlphaFoldDB" id="A0A6L7HWY4"/>
<reference evidence="13 14" key="1">
    <citation type="submission" date="2019-12" db="EMBL/GenBank/DDBJ databases">
        <title>Shewanella insulae sp. nov., isolated from a tidal flat.</title>
        <authorList>
            <person name="Yoon J.-H."/>
        </authorList>
    </citation>
    <scope>NUCLEOTIDE SEQUENCE [LARGE SCALE GENOMIC DNA]</scope>
    <source>
        <strain evidence="13 14">JBTF-M18</strain>
    </source>
</reference>
<dbReference type="RefSeq" id="WP_160795499.1">
    <property type="nucleotide sequence ID" value="NZ_WRPA01000007.1"/>
</dbReference>
<dbReference type="PANTHER" id="PTHR43105">
    <property type="entry name" value="RESPIRATORY NITRATE REDUCTASE"/>
    <property type="match status" value="1"/>
</dbReference>
<evidence type="ECO:0000256" key="3">
    <source>
        <dbReference type="ARBA" id="ARBA00008747"/>
    </source>
</evidence>